<evidence type="ECO:0000313" key="1">
    <source>
        <dbReference type="EMBL" id="KAF7721078.1"/>
    </source>
</evidence>
<organism evidence="1 2">
    <name type="scientific">Apophysomyces ossiformis</name>
    <dbReference type="NCBI Taxonomy" id="679940"/>
    <lineage>
        <taxon>Eukaryota</taxon>
        <taxon>Fungi</taxon>
        <taxon>Fungi incertae sedis</taxon>
        <taxon>Mucoromycota</taxon>
        <taxon>Mucoromycotina</taxon>
        <taxon>Mucoromycetes</taxon>
        <taxon>Mucorales</taxon>
        <taxon>Mucorineae</taxon>
        <taxon>Mucoraceae</taxon>
        <taxon>Apophysomyces</taxon>
    </lineage>
</organism>
<name>A0A8H7EM18_9FUNG</name>
<proteinExistence type="predicted"/>
<protein>
    <submittedName>
        <fullName evidence="1">Uncharacterized protein</fullName>
    </submittedName>
</protein>
<dbReference type="OrthoDB" id="2435184at2759"/>
<gene>
    <name evidence="1" type="ORF">EC973_005496</name>
</gene>
<keyword evidence="2" id="KW-1185">Reference proteome</keyword>
<dbReference type="AlphaFoldDB" id="A0A8H7EM18"/>
<comment type="caution">
    <text evidence="1">The sequence shown here is derived from an EMBL/GenBank/DDBJ whole genome shotgun (WGS) entry which is preliminary data.</text>
</comment>
<reference evidence="1" key="1">
    <citation type="submission" date="2020-01" db="EMBL/GenBank/DDBJ databases">
        <title>Genome Sequencing of Three Apophysomyces-Like Fungal Strains Confirms a Novel Fungal Genus in the Mucoromycota with divergent Burkholderia-like Endosymbiotic Bacteria.</title>
        <authorList>
            <person name="Stajich J.E."/>
            <person name="Macias A.M."/>
            <person name="Carter-House D."/>
            <person name="Lovett B."/>
            <person name="Kasson L.R."/>
            <person name="Berry K."/>
            <person name="Grigoriev I."/>
            <person name="Chang Y."/>
            <person name="Spatafora J."/>
            <person name="Kasson M.T."/>
        </authorList>
    </citation>
    <scope>NUCLEOTIDE SEQUENCE</scope>
    <source>
        <strain evidence="1">NRRL A-21654</strain>
    </source>
</reference>
<accession>A0A8H7EM18</accession>
<sequence length="154" mass="17211">MICVDKESLKAAKTLLDDQSPTSVCKTGNILYQLRQTRTHFDSPATYTLCRASGPITKRHICHPYTIFTINELDRGRSPYAPIFEVIAEKNGKGKEHLGNILVMYNNDSDSIPILHNSGLNKELEGLANLFMPSIVTANASVESHIQDIFEYLD</sequence>
<evidence type="ECO:0000313" key="2">
    <source>
        <dbReference type="Proteomes" id="UP000605846"/>
    </source>
</evidence>
<dbReference type="Proteomes" id="UP000605846">
    <property type="component" value="Unassembled WGS sequence"/>
</dbReference>
<dbReference type="EMBL" id="JABAYA010000310">
    <property type="protein sequence ID" value="KAF7721078.1"/>
    <property type="molecule type" value="Genomic_DNA"/>
</dbReference>